<keyword evidence="1" id="KW-1133">Transmembrane helix</keyword>
<keyword evidence="1" id="KW-0812">Transmembrane</keyword>
<name>A0A8H6MLJ5_9PEZI</name>
<sequence>MFPPPDSIMYFPWSTSSAVPRWVHSSSWRQAAFYFSIAAFSTFLVNLIFVLWAIIQKRDTFENGVGTLLDRDCSTIKLLNTAIHVLINILSIVLLAGSNYCMQCLMAPTRPEIDDAQARQQWLDIGVPSVRNFRSMTWKKKIVWALLSFSSIPLHLVSVNHCSASVNNYRVLSPNALMAKNQTGSRVSGAQWKSMYASFLGDDVEQLDVRACIDAYGVAFQSSRGNLLLVSNDARAENSTTEVFNVSGIPFVWIQKTDEHCKLFFSSTLCWVVAAFILLKAVLMLFVAFGMGDEDPLMTIGDVVASFLERQDEPTSDMCLKSKDHFVAQYWSKGPIPYDLKPQRKYFGLIMACAFLFTGGLYQMSGSGNIITLGLGAVQTKTILNTGALGQGSILANILLVNTPQMVLSLIYFTYNTQCTSISIITEWDRFSNEAKSLRVSTTPEGTQRDTYFLQLPYRYSLPILIFSGGLHWLISQTFFLVNLEVYAPSDNATSMERVMHEGSGVGVIACG</sequence>
<dbReference type="PANTHER" id="PTHR35395:SF1">
    <property type="entry name" value="DUF6536 DOMAIN-CONTAINING PROTEIN"/>
    <property type="match status" value="1"/>
</dbReference>
<evidence type="ECO:0000259" key="2">
    <source>
        <dbReference type="Pfam" id="PF20163"/>
    </source>
</evidence>
<feature type="transmembrane region" description="Helical" evidence="1">
    <location>
        <begin position="31"/>
        <end position="55"/>
    </location>
</feature>
<feature type="transmembrane region" description="Helical" evidence="1">
    <location>
        <begin position="75"/>
        <end position="96"/>
    </location>
</feature>
<feature type="transmembrane region" description="Helical" evidence="1">
    <location>
        <begin position="263"/>
        <end position="289"/>
    </location>
</feature>
<reference evidence="3 4" key="1">
    <citation type="journal article" date="2020" name="Phytopathology">
        <title>Genome Sequence Resources of Colletotrichum truncatum, C. plurivorum, C. musicola, and C. sojae: Four Species Pathogenic to Soybean (Glycine max).</title>
        <authorList>
            <person name="Rogerio F."/>
            <person name="Boufleur T.R."/>
            <person name="Ciampi-Guillardi M."/>
            <person name="Sukno S.A."/>
            <person name="Thon M.R."/>
            <person name="Massola Junior N.S."/>
            <person name="Baroncelli R."/>
        </authorList>
    </citation>
    <scope>NUCLEOTIDE SEQUENCE [LARGE SCALE GENOMIC DNA]</scope>
    <source>
        <strain evidence="3 4">LFN0009</strain>
    </source>
</reference>
<dbReference type="AlphaFoldDB" id="A0A8H6MLJ5"/>
<evidence type="ECO:0000313" key="4">
    <source>
        <dbReference type="Proteomes" id="UP000652219"/>
    </source>
</evidence>
<accession>A0A8H6MLJ5</accession>
<dbReference type="Pfam" id="PF20163">
    <property type="entry name" value="DUF6536"/>
    <property type="match status" value="1"/>
</dbReference>
<feature type="transmembrane region" description="Helical" evidence="1">
    <location>
        <begin position="346"/>
        <end position="364"/>
    </location>
</feature>
<evidence type="ECO:0000256" key="1">
    <source>
        <dbReference type="SAM" id="Phobius"/>
    </source>
</evidence>
<keyword evidence="4" id="KW-1185">Reference proteome</keyword>
<comment type="caution">
    <text evidence="3">The sequence shown here is derived from an EMBL/GenBank/DDBJ whole genome shotgun (WGS) entry which is preliminary data.</text>
</comment>
<dbReference type="EMBL" id="WIGN01000365">
    <property type="protein sequence ID" value="KAF6796528.1"/>
    <property type="molecule type" value="Genomic_DNA"/>
</dbReference>
<protein>
    <recommendedName>
        <fullName evidence="2">DUF6536 domain-containing protein</fullName>
    </recommendedName>
</protein>
<feature type="transmembrane region" description="Helical" evidence="1">
    <location>
        <begin position="462"/>
        <end position="482"/>
    </location>
</feature>
<proteinExistence type="predicted"/>
<gene>
    <name evidence="3" type="ORF">CSOJ01_13126</name>
</gene>
<feature type="domain" description="DUF6536" evidence="2">
    <location>
        <begin position="28"/>
        <end position="172"/>
    </location>
</feature>
<keyword evidence="1" id="KW-0472">Membrane</keyword>
<evidence type="ECO:0000313" key="3">
    <source>
        <dbReference type="EMBL" id="KAF6796528.1"/>
    </source>
</evidence>
<dbReference type="InterPro" id="IPR046623">
    <property type="entry name" value="DUF6536"/>
</dbReference>
<dbReference type="PANTHER" id="PTHR35395">
    <property type="entry name" value="DUF6536 DOMAIN-CONTAINING PROTEIN"/>
    <property type="match status" value="1"/>
</dbReference>
<organism evidence="3 4">
    <name type="scientific">Colletotrichum sojae</name>
    <dbReference type="NCBI Taxonomy" id="2175907"/>
    <lineage>
        <taxon>Eukaryota</taxon>
        <taxon>Fungi</taxon>
        <taxon>Dikarya</taxon>
        <taxon>Ascomycota</taxon>
        <taxon>Pezizomycotina</taxon>
        <taxon>Sordariomycetes</taxon>
        <taxon>Hypocreomycetidae</taxon>
        <taxon>Glomerellales</taxon>
        <taxon>Glomerellaceae</taxon>
        <taxon>Colletotrichum</taxon>
        <taxon>Colletotrichum orchidearum species complex</taxon>
    </lineage>
</organism>
<dbReference type="Proteomes" id="UP000652219">
    <property type="component" value="Unassembled WGS sequence"/>
</dbReference>